<proteinExistence type="predicted"/>
<evidence type="ECO:0000313" key="3">
    <source>
        <dbReference type="EMBL" id="RBP08220.1"/>
    </source>
</evidence>
<name>A0A366F2J9_9HYPH</name>
<dbReference type="RefSeq" id="WP_113891259.1">
    <property type="nucleotide sequence ID" value="NZ_QNRK01000026.1"/>
</dbReference>
<sequence>MWYRKNVGGLERWSRLLAGALMALCGAIGLKMSMLGILLVGAGAFTAMTGLVGYCPACAVAGRKRPGDR</sequence>
<accession>A0A366F2J9</accession>
<protein>
    <submittedName>
        <fullName evidence="3">DUF2892 family protein</fullName>
    </submittedName>
</protein>
<reference evidence="3 4" key="1">
    <citation type="submission" date="2018-06" db="EMBL/GenBank/DDBJ databases">
        <title>Genomic Encyclopedia of Type Strains, Phase IV (KMG-IV): sequencing the most valuable type-strain genomes for metagenomic binning, comparative biology and taxonomic classification.</title>
        <authorList>
            <person name="Goeker M."/>
        </authorList>
    </citation>
    <scope>NUCLEOTIDE SEQUENCE [LARGE SCALE GENOMIC DNA]</scope>
    <source>
        <strain evidence="3 4">DSM 24875</strain>
    </source>
</reference>
<dbReference type="EMBL" id="QNRK01000026">
    <property type="protein sequence ID" value="RBP08220.1"/>
    <property type="molecule type" value="Genomic_DNA"/>
</dbReference>
<gene>
    <name evidence="3" type="ORF">DFR50_12665</name>
</gene>
<keyword evidence="1" id="KW-0812">Transmembrane</keyword>
<comment type="caution">
    <text evidence="3">The sequence shown here is derived from an EMBL/GenBank/DDBJ whole genome shotgun (WGS) entry which is preliminary data.</text>
</comment>
<feature type="domain" description="Inner membrane protein YgaP-like transmembrane" evidence="2">
    <location>
        <begin position="4"/>
        <end position="65"/>
    </location>
</feature>
<dbReference type="Pfam" id="PF11127">
    <property type="entry name" value="YgaP-like_TM"/>
    <property type="match status" value="1"/>
</dbReference>
<evidence type="ECO:0000259" key="2">
    <source>
        <dbReference type="Pfam" id="PF11127"/>
    </source>
</evidence>
<feature type="transmembrane region" description="Helical" evidence="1">
    <location>
        <begin position="36"/>
        <end position="61"/>
    </location>
</feature>
<evidence type="ECO:0000256" key="1">
    <source>
        <dbReference type="SAM" id="Phobius"/>
    </source>
</evidence>
<dbReference type="AlphaFoldDB" id="A0A366F2J9"/>
<dbReference type="OrthoDB" id="7065365at2"/>
<dbReference type="Proteomes" id="UP000253529">
    <property type="component" value="Unassembled WGS sequence"/>
</dbReference>
<dbReference type="InterPro" id="IPR021309">
    <property type="entry name" value="YgaP-like_TM"/>
</dbReference>
<keyword evidence="1" id="KW-0472">Membrane</keyword>
<keyword evidence="1" id="KW-1133">Transmembrane helix</keyword>
<keyword evidence="4" id="KW-1185">Reference proteome</keyword>
<feature type="transmembrane region" description="Helical" evidence="1">
    <location>
        <begin position="12"/>
        <end position="30"/>
    </location>
</feature>
<evidence type="ECO:0000313" key="4">
    <source>
        <dbReference type="Proteomes" id="UP000253529"/>
    </source>
</evidence>
<organism evidence="3 4">
    <name type="scientific">Roseiarcus fermentans</name>
    <dbReference type="NCBI Taxonomy" id="1473586"/>
    <lineage>
        <taxon>Bacteria</taxon>
        <taxon>Pseudomonadati</taxon>
        <taxon>Pseudomonadota</taxon>
        <taxon>Alphaproteobacteria</taxon>
        <taxon>Hyphomicrobiales</taxon>
        <taxon>Roseiarcaceae</taxon>
        <taxon>Roseiarcus</taxon>
    </lineage>
</organism>